<evidence type="ECO:0000256" key="5">
    <source>
        <dbReference type="ARBA" id="ARBA00023244"/>
    </source>
</evidence>
<dbReference type="AlphaFoldDB" id="A0A6P1GAS0"/>
<dbReference type="Pfam" id="PF00762">
    <property type="entry name" value="Ferrochelatase"/>
    <property type="match status" value="1"/>
</dbReference>
<feature type="binding site" evidence="7">
    <location>
        <position position="263"/>
    </location>
    <ligand>
        <name>Fe(2+)</name>
        <dbReference type="ChEBI" id="CHEBI:29033"/>
    </ligand>
</feature>
<dbReference type="GO" id="GO:0004325">
    <property type="term" value="F:ferrochelatase activity"/>
    <property type="evidence" value="ECO:0007669"/>
    <property type="project" value="UniProtKB-UniRule"/>
</dbReference>
<reference evidence="9 10" key="1">
    <citation type="journal article" date="2020" name="MBio">
        <title>Erratum for Teymournejad et al., 'Isolation and Molecular Analysis of a Novel Neorickettsia Species That Causes Potomac Horse Fever'.</title>
        <authorList>
            <person name="Teymournejad O."/>
            <person name="Lin M."/>
            <person name="Bekebrede H."/>
            <person name="Kamr A."/>
            <person name="Toribio R.E."/>
            <person name="Arroyo L.G."/>
            <person name="Baird J.D."/>
            <person name="Rikihisa Y."/>
        </authorList>
    </citation>
    <scope>NUCLEOTIDE SEQUENCE [LARGE SCALE GENOMIC DNA]</scope>
    <source>
        <strain evidence="9 10">Fin17</strain>
    </source>
</reference>
<dbReference type="EMBL" id="CP047224">
    <property type="protein sequence ID" value="QHD65418.1"/>
    <property type="molecule type" value="Genomic_DNA"/>
</dbReference>
<comment type="function">
    <text evidence="7 8">Catalyzes the ferrous insertion into protoporphyrin IX.</text>
</comment>
<dbReference type="UniPathway" id="UPA00252">
    <property type="reaction ID" value="UER00325"/>
</dbReference>
<evidence type="ECO:0000256" key="7">
    <source>
        <dbReference type="HAMAP-Rule" id="MF_00323"/>
    </source>
</evidence>
<keyword evidence="3 7" id="KW-0350">Heme biosynthesis</keyword>
<dbReference type="GO" id="GO:0005737">
    <property type="term" value="C:cytoplasm"/>
    <property type="evidence" value="ECO:0007669"/>
    <property type="project" value="UniProtKB-SubCell"/>
</dbReference>
<dbReference type="InterPro" id="IPR033644">
    <property type="entry name" value="Ferrochelatase_C"/>
</dbReference>
<dbReference type="PANTHER" id="PTHR11108">
    <property type="entry name" value="FERROCHELATASE"/>
    <property type="match status" value="1"/>
</dbReference>
<dbReference type="CDD" id="cd00419">
    <property type="entry name" value="Ferrochelatase_C"/>
    <property type="match status" value="1"/>
</dbReference>
<keyword evidence="5 7" id="KW-0627">Porphyrin biosynthesis</keyword>
<proteinExistence type="inferred from homology"/>
<evidence type="ECO:0000313" key="10">
    <source>
        <dbReference type="Proteomes" id="UP000464912"/>
    </source>
</evidence>
<comment type="catalytic activity">
    <reaction evidence="6">
        <text>Fe-coproporphyrin III + 2 H(+) = coproporphyrin III + Fe(2+)</text>
        <dbReference type="Rhea" id="RHEA:49572"/>
        <dbReference type="ChEBI" id="CHEBI:15378"/>
        <dbReference type="ChEBI" id="CHEBI:29033"/>
        <dbReference type="ChEBI" id="CHEBI:68438"/>
        <dbReference type="ChEBI" id="CHEBI:131725"/>
        <dbReference type="EC" id="4.99.1.9"/>
    </reaction>
    <physiologicalReaction direction="right-to-left" evidence="6">
        <dbReference type="Rhea" id="RHEA:49574"/>
    </physiologicalReaction>
</comment>
<evidence type="ECO:0000256" key="4">
    <source>
        <dbReference type="ARBA" id="ARBA00023239"/>
    </source>
</evidence>
<protein>
    <recommendedName>
        <fullName evidence="7 8">Ferrochelatase</fullName>
        <ecNumber evidence="7 8">4.98.1.1</ecNumber>
    </recommendedName>
    <alternativeName>
        <fullName evidence="7">Heme synthase</fullName>
    </alternativeName>
    <alternativeName>
        <fullName evidence="7">Protoheme ferro-lyase</fullName>
    </alternativeName>
</protein>
<dbReference type="KEGG" id="nef:GP480_03200"/>
<feature type="binding site" evidence="7">
    <location>
        <position position="185"/>
    </location>
    <ligand>
        <name>Fe(2+)</name>
        <dbReference type="ChEBI" id="CHEBI:29033"/>
    </ligand>
</feature>
<evidence type="ECO:0000256" key="2">
    <source>
        <dbReference type="ARBA" id="ARBA00023004"/>
    </source>
</evidence>
<sequence>MSKIAIVLLNLGGPDSPEAVRPFLFNLFCDRRIINLPNPLRYCLAWWISSRRFREARKIYSQMGGKSSILPETNMQAKLLGDLLGPRYEVFVAMRHWHPFIQQSAARINGGEFTEAILLPLYPQFSTTTSLSSIEQCLKILRIPTQIVCCYYDNQLFIEAHVETILPIYTNACALGKPIVLFSAHGLPLSVIEAGDPYKFQVEESVKRIVSALKIENLDWELCYQSKVGKAKWLCPDTESTIRSHSGRPIVVVPIAFVSEHSETRVELDVEYASLAKVGYFRVPTLSAHPKFIRCLAELCLLSSRREAESECSMKHKMCFCRSKVE</sequence>
<comment type="catalytic activity">
    <reaction evidence="7 8">
        <text>heme b + 2 H(+) = protoporphyrin IX + Fe(2+)</text>
        <dbReference type="Rhea" id="RHEA:22584"/>
        <dbReference type="ChEBI" id="CHEBI:15378"/>
        <dbReference type="ChEBI" id="CHEBI:29033"/>
        <dbReference type="ChEBI" id="CHEBI:57306"/>
        <dbReference type="ChEBI" id="CHEBI:60344"/>
        <dbReference type="EC" id="4.98.1.1"/>
    </reaction>
</comment>
<keyword evidence="10" id="KW-1185">Reference proteome</keyword>
<dbReference type="InterPro" id="IPR001015">
    <property type="entry name" value="Ferrochelatase"/>
</dbReference>
<evidence type="ECO:0000256" key="1">
    <source>
        <dbReference type="ARBA" id="ARBA00007718"/>
    </source>
</evidence>
<reference evidence="9 10" key="2">
    <citation type="journal article" date="2020" name="MBio">
        <title>Isolation and Molecular Analysis of a Novel Neorickettsia Species That Causes Potomac Horse Fever.</title>
        <authorList>
            <person name="Teymournejad O."/>
            <person name="Lin M."/>
            <person name="Bekebrede H."/>
            <person name="Kamr A."/>
            <person name="Toribio R.E."/>
            <person name="Arroyo L.G."/>
            <person name="Baird J.D."/>
            <person name="Rikihisa Y."/>
        </authorList>
    </citation>
    <scope>NUCLEOTIDE SEQUENCE [LARGE SCALE GENOMIC DNA]</scope>
    <source>
        <strain evidence="9 10">Fin17</strain>
    </source>
</reference>
<dbReference type="NCBIfam" id="TIGR00109">
    <property type="entry name" value="hemH"/>
    <property type="match status" value="1"/>
</dbReference>
<accession>A0A6P1GAS0</accession>
<keyword evidence="7 8" id="KW-0963">Cytoplasm</keyword>
<dbReference type="PANTHER" id="PTHR11108:SF1">
    <property type="entry name" value="FERROCHELATASE, MITOCHONDRIAL"/>
    <property type="match status" value="1"/>
</dbReference>
<dbReference type="InterPro" id="IPR019772">
    <property type="entry name" value="Ferrochelatase_AS"/>
</dbReference>
<evidence type="ECO:0000256" key="3">
    <source>
        <dbReference type="ARBA" id="ARBA00023133"/>
    </source>
</evidence>
<evidence type="ECO:0000256" key="6">
    <source>
        <dbReference type="ARBA" id="ARBA00024536"/>
    </source>
</evidence>
<keyword evidence="4 7" id="KW-0456">Lyase</keyword>
<name>A0A6P1GAS0_9RICK</name>
<dbReference type="EC" id="4.98.1.1" evidence="7 8"/>
<keyword evidence="7" id="KW-0479">Metal-binding</keyword>
<dbReference type="Proteomes" id="UP000464912">
    <property type="component" value="Chromosome"/>
</dbReference>
<dbReference type="SUPFAM" id="SSF53800">
    <property type="entry name" value="Chelatase"/>
    <property type="match status" value="1"/>
</dbReference>
<dbReference type="RefSeq" id="WP_160095793.1">
    <property type="nucleotide sequence ID" value="NZ_CP047224.1"/>
</dbReference>
<comment type="pathway">
    <text evidence="7 8">Porphyrin-containing compound metabolism; protoheme biosynthesis; protoheme from protoporphyrin-IX: step 1/1.</text>
</comment>
<comment type="similarity">
    <text evidence="1 7 8">Belongs to the ferrochelatase family.</text>
</comment>
<dbReference type="GO" id="GO:0006783">
    <property type="term" value="P:heme biosynthetic process"/>
    <property type="evidence" value="ECO:0007669"/>
    <property type="project" value="UniProtKB-UniRule"/>
</dbReference>
<comment type="subcellular location">
    <subcellularLocation>
        <location evidence="7 8">Cytoplasm</location>
    </subcellularLocation>
</comment>
<dbReference type="PROSITE" id="PS00534">
    <property type="entry name" value="FERROCHELATASE"/>
    <property type="match status" value="1"/>
</dbReference>
<organism evidence="9 10">
    <name type="scientific">Neorickettsia findlayensis</name>
    <dbReference type="NCBI Taxonomy" id="2686014"/>
    <lineage>
        <taxon>Bacteria</taxon>
        <taxon>Pseudomonadati</taxon>
        <taxon>Pseudomonadota</taxon>
        <taxon>Alphaproteobacteria</taxon>
        <taxon>Rickettsiales</taxon>
        <taxon>Anaplasmataceae</taxon>
        <taxon>Neorickettsia</taxon>
    </lineage>
</organism>
<dbReference type="GO" id="GO:0046872">
    <property type="term" value="F:metal ion binding"/>
    <property type="evidence" value="ECO:0007669"/>
    <property type="project" value="UniProtKB-KW"/>
</dbReference>
<evidence type="ECO:0000256" key="8">
    <source>
        <dbReference type="RuleBase" id="RU000607"/>
    </source>
</evidence>
<dbReference type="CDD" id="cd03411">
    <property type="entry name" value="Ferrochelatase_N"/>
    <property type="match status" value="1"/>
</dbReference>
<dbReference type="Gene3D" id="3.40.50.1400">
    <property type="match status" value="2"/>
</dbReference>
<keyword evidence="2 7" id="KW-0408">Iron</keyword>
<gene>
    <name evidence="7 9" type="primary">hemH</name>
    <name evidence="9" type="ORF">GP480_03200</name>
</gene>
<evidence type="ECO:0000313" key="9">
    <source>
        <dbReference type="EMBL" id="QHD65418.1"/>
    </source>
</evidence>
<dbReference type="InterPro" id="IPR033659">
    <property type="entry name" value="Ferrochelatase_N"/>
</dbReference>
<dbReference type="HAMAP" id="MF_00323">
    <property type="entry name" value="Ferrochelatase"/>
    <property type="match status" value="1"/>
</dbReference>